<evidence type="ECO:0000256" key="1">
    <source>
        <dbReference type="SAM" id="MobiDB-lite"/>
    </source>
</evidence>
<evidence type="ECO:0000256" key="2">
    <source>
        <dbReference type="SAM" id="SignalP"/>
    </source>
</evidence>
<keyword evidence="4" id="KW-1185">Reference proteome</keyword>
<proteinExistence type="predicted"/>
<feature type="chain" id="PRO_5013264744" description="Secreted protein" evidence="2">
    <location>
        <begin position="16"/>
        <end position="112"/>
    </location>
</feature>
<organism evidence="3 4">
    <name type="scientific">Amanita thiersii Skay4041</name>
    <dbReference type="NCBI Taxonomy" id="703135"/>
    <lineage>
        <taxon>Eukaryota</taxon>
        <taxon>Fungi</taxon>
        <taxon>Dikarya</taxon>
        <taxon>Basidiomycota</taxon>
        <taxon>Agaricomycotina</taxon>
        <taxon>Agaricomycetes</taxon>
        <taxon>Agaricomycetidae</taxon>
        <taxon>Agaricales</taxon>
        <taxon>Pluteineae</taxon>
        <taxon>Amanitaceae</taxon>
        <taxon>Amanita</taxon>
    </lineage>
</organism>
<name>A0A2A9NG62_9AGAR</name>
<evidence type="ECO:0008006" key="5">
    <source>
        <dbReference type="Google" id="ProtNLM"/>
    </source>
</evidence>
<accession>A0A2A9NG62</accession>
<dbReference type="EMBL" id="KZ302040">
    <property type="protein sequence ID" value="PFH49068.1"/>
    <property type="molecule type" value="Genomic_DNA"/>
</dbReference>
<reference evidence="3 4" key="1">
    <citation type="submission" date="2014-02" db="EMBL/GenBank/DDBJ databases">
        <title>Transposable element dynamics among asymbiotic and ectomycorrhizal Amanita fungi.</title>
        <authorList>
            <consortium name="DOE Joint Genome Institute"/>
            <person name="Hess J."/>
            <person name="Skrede I."/>
            <person name="Wolfe B."/>
            <person name="LaButti K."/>
            <person name="Ohm R.A."/>
            <person name="Grigoriev I.V."/>
            <person name="Pringle A."/>
        </authorList>
    </citation>
    <scope>NUCLEOTIDE SEQUENCE [LARGE SCALE GENOMIC DNA]</scope>
    <source>
        <strain evidence="3 4">SKay4041</strain>
    </source>
</reference>
<protein>
    <recommendedName>
        <fullName evidence="5">Secreted protein</fullName>
    </recommendedName>
</protein>
<gene>
    <name evidence="3" type="ORF">AMATHDRAFT_5213</name>
</gene>
<evidence type="ECO:0000313" key="4">
    <source>
        <dbReference type="Proteomes" id="UP000242287"/>
    </source>
</evidence>
<dbReference type="OrthoDB" id="2304840at2759"/>
<feature type="region of interest" description="Disordered" evidence="1">
    <location>
        <begin position="90"/>
        <end position="112"/>
    </location>
</feature>
<dbReference type="Proteomes" id="UP000242287">
    <property type="component" value="Unassembled WGS sequence"/>
</dbReference>
<feature type="signal peptide" evidence="2">
    <location>
        <begin position="1"/>
        <end position="15"/>
    </location>
</feature>
<sequence length="112" mass="12285">MRILILAILLTAALAAPISSDADTTTPDTTNVPNADLPAAAHVGLSAPDWKRGNIGPPDWRRSVRLPPDWRRANIGAPDWRRDDESEIEVQGIEGGAVPPDWRRAIRPPPWK</sequence>
<dbReference type="AlphaFoldDB" id="A0A2A9NG62"/>
<keyword evidence="2" id="KW-0732">Signal</keyword>
<evidence type="ECO:0000313" key="3">
    <source>
        <dbReference type="EMBL" id="PFH49068.1"/>
    </source>
</evidence>